<organism evidence="3 4">
    <name type="scientific">Endobacter medicaginis</name>
    <dbReference type="NCBI Taxonomy" id="1181271"/>
    <lineage>
        <taxon>Bacteria</taxon>
        <taxon>Pseudomonadati</taxon>
        <taxon>Pseudomonadota</taxon>
        <taxon>Alphaproteobacteria</taxon>
        <taxon>Acetobacterales</taxon>
        <taxon>Acetobacteraceae</taxon>
        <taxon>Endobacter</taxon>
    </lineage>
</organism>
<dbReference type="InterPro" id="IPR051159">
    <property type="entry name" value="Hexapeptide_acetyltransf"/>
</dbReference>
<dbReference type="GO" id="GO:0005829">
    <property type="term" value="C:cytosol"/>
    <property type="evidence" value="ECO:0007669"/>
    <property type="project" value="TreeGrafter"/>
</dbReference>
<dbReference type="RefSeq" id="WP_183274984.1">
    <property type="nucleotide sequence ID" value="NZ_JACHXV010000004.1"/>
</dbReference>
<evidence type="ECO:0000313" key="3">
    <source>
        <dbReference type="EMBL" id="MBB3173644.1"/>
    </source>
</evidence>
<dbReference type="GO" id="GO:0008374">
    <property type="term" value="F:O-acyltransferase activity"/>
    <property type="evidence" value="ECO:0007669"/>
    <property type="project" value="TreeGrafter"/>
</dbReference>
<protein>
    <submittedName>
        <fullName evidence="3">Acetyltransferase-like isoleucine patch superfamily enzyme</fullName>
    </submittedName>
</protein>
<gene>
    <name evidence="3" type="ORF">FHR90_001467</name>
</gene>
<dbReference type="EMBL" id="JACHXV010000004">
    <property type="protein sequence ID" value="MBB3173644.1"/>
    <property type="molecule type" value="Genomic_DNA"/>
</dbReference>
<keyword evidence="2 3" id="KW-0808">Transferase</keyword>
<evidence type="ECO:0000256" key="1">
    <source>
        <dbReference type="ARBA" id="ARBA00007274"/>
    </source>
</evidence>
<dbReference type="Gene3D" id="2.160.10.10">
    <property type="entry name" value="Hexapeptide repeat proteins"/>
    <property type="match status" value="1"/>
</dbReference>
<dbReference type="AlphaFoldDB" id="A0A839UZ95"/>
<dbReference type="Proteomes" id="UP000557688">
    <property type="component" value="Unassembled WGS sequence"/>
</dbReference>
<comment type="caution">
    <text evidence="3">The sequence shown here is derived from an EMBL/GenBank/DDBJ whole genome shotgun (WGS) entry which is preliminary data.</text>
</comment>
<dbReference type="InterPro" id="IPR001451">
    <property type="entry name" value="Hexapep"/>
</dbReference>
<dbReference type="Pfam" id="PF00132">
    <property type="entry name" value="Hexapep"/>
    <property type="match status" value="1"/>
</dbReference>
<accession>A0A839UZ95</accession>
<proteinExistence type="inferred from homology"/>
<evidence type="ECO:0000313" key="4">
    <source>
        <dbReference type="Proteomes" id="UP000557688"/>
    </source>
</evidence>
<dbReference type="CDD" id="cd03349">
    <property type="entry name" value="LbH_XAT"/>
    <property type="match status" value="1"/>
</dbReference>
<dbReference type="InterPro" id="IPR011004">
    <property type="entry name" value="Trimer_LpxA-like_sf"/>
</dbReference>
<name>A0A839UZ95_9PROT</name>
<keyword evidence="4" id="KW-1185">Reference proteome</keyword>
<comment type="similarity">
    <text evidence="1">Belongs to the transferase hexapeptide repeat family.</text>
</comment>
<evidence type="ECO:0000256" key="2">
    <source>
        <dbReference type="ARBA" id="ARBA00022679"/>
    </source>
</evidence>
<dbReference type="PANTHER" id="PTHR23416">
    <property type="entry name" value="SIALIC ACID SYNTHASE-RELATED"/>
    <property type="match status" value="1"/>
</dbReference>
<reference evidence="3 4" key="1">
    <citation type="submission" date="2020-08" db="EMBL/GenBank/DDBJ databases">
        <title>Genomic Encyclopedia of Type Strains, Phase III (KMG-III): the genomes of soil and plant-associated and newly described type strains.</title>
        <authorList>
            <person name="Whitman W."/>
        </authorList>
    </citation>
    <scope>NUCLEOTIDE SEQUENCE [LARGE SCALE GENOMIC DNA]</scope>
    <source>
        <strain evidence="3 4">CECT 8088</strain>
    </source>
</reference>
<dbReference type="SUPFAM" id="SSF51161">
    <property type="entry name" value="Trimeric LpxA-like enzymes"/>
    <property type="match status" value="1"/>
</dbReference>
<sequence length="282" mass="30842">MTGVGGTEPRKGMRPMLPQDVSPSISAVQSLLEGPDDGQPALAALIENLDPAEVRQAWLRSDPVARGRFIDLVREYSRTRIQRFGSYTADLLSQQIQMFGWSIGEKTYGRPLILEPSLGRLTIGRYCSLADPSIILGNHTVRTPSTYPFMTLWFDWPGTAVGGIDHVARDVVIGNDVWIGHQAIILPGARIGDGCVIGAGTIVSGTIPPYSICVGNPGRVRSTRFAPEVVEFLLKVRWWDWPDALVDRFIPLLIGADMHPFIEAVLKDAEVLGLYGLAPEPS</sequence>
<dbReference type="PANTHER" id="PTHR23416:SF23">
    <property type="entry name" value="ACETYLTRANSFERASE C18B11.09C-RELATED"/>
    <property type="match status" value="1"/>
</dbReference>